<proteinExistence type="predicted"/>
<name>A0ABR9BCV6_9RHOO</name>
<dbReference type="Pfam" id="PF03279">
    <property type="entry name" value="Lip_A_acyltrans"/>
    <property type="match status" value="1"/>
</dbReference>
<protein>
    <submittedName>
        <fullName evidence="8">Acyl-CoA synthetase</fullName>
    </submittedName>
</protein>
<sequence>MSGSPTAPEQGTEHPAERPATADWAQRPERSNMAMLRLMAWLSLHLGRPTGRVLLHLIAAYFVAFAPAARRASRDYLGRALGRRARLTDGYRHVFSFAATIHDRLYLLKDRFELFDIRIEGAELIHDQTARGRGALLFGAHFGSFEVIRAVGRNQPGLQIALAMYEDNARKINTLLSAINPAARPEVIGLGRLDAMLRIRQRLADGALVGVLADRSLDDDARVHLPLLGSPAPLPLGPFRMAAMLRARVIFMAGLYHGGNRYTVRFLPIADFAGLGEPGAPTRDEAIHAAMQAYAAALETCCREAPSNWFNFFPFWGDAPQAPQ</sequence>
<keyword evidence="4" id="KW-0808">Transferase</keyword>
<evidence type="ECO:0000256" key="7">
    <source>
        <dbReference type="SAM" id="MobiDB-lite"/>
    </source>
</evidence>
<evidence type="ECO:0000256" key="1">
    <source>
        <dbReference type="ARBA" id="ARBA00004533"/>
    </source>
</evidence>
<reference evidence="9" key="1">
    <citation type="submission" date="2023-07" db="EMBL/GenBank/DDBJ databases">
        <title>Thauera sp. CAU 1555 isolated from sand of Yaerae Beach.</title>
        <authorList>
            <person name="Kim W."/>
        </authorList>
    </citation>
    <scope>NUCLEOTIDE SEQUENCE [LARGE SCALE GENOMIC DNA]</scope>
    <source>
        <strain evidence="9">CAU 1555</strain>
    </source>
</reference>
<evidence type="ECO:0000256" key="2">
    <source>
        <dbReference type="ARBA" id="ARBA00022475"/>
    </source>
</evidence>
<dbReference type="PANTHER" id="PTHR30606">
    <property type="entry name" value="LIPID A BIOSYNTHESIS LAUROYL ACYLTRANSFERASE"/>
    <property type="match status" value="1"/>
</dbReference>
<evidence type="ECO:0000313" key="9">
    <source>
        <dbReference type="Proteomes" id="UP000603602"/>
    </source>
</evidence>
<dbReference type="PIRSF" id="PIRSF028561">
    <property type="entry name" value="Ac_Trasf"/>
    <property type="match status" value="1"/>
</dbReference>
<accession>A0ABR9BCV6</accession>
<dbReference type="PANTHER" id="PTHR30606:SF9">
    <property type="entry name" value="LIPID A BIOSYNTHESIS LAUROYLTRANSFERASE"/>
    <property type="match status" value="1"/>
</dbReference>
<keyword evidence="2" id="KW-1003">Cell membrane</keyword>
<comment type="subcellular location">
    <subcellularLocation>
        <location evidence="1">Cell inner membrane</location>
    </subcellularLocation>
</comment>
<keyword evidence="5" id="KW-0472">Membrane</keyword>
<evidence type="ECO:0000256" key="3">
    <source>
        <dbReference type="ARBA" id="ARBA00022519"/>
    </source>
</evidence>
<dbReference type="EMBL" id="JACYTO010000002">
    <property type="protein sequence ID" value="MBD8504179.1"/>
    <property type="molecule type" value="Genomic_DNA"/>
</dbReference>
<keyword evidence="3" id="KW-0997">Cell inner membrane</keyword>
<dbReference type="CDD" id="cd07984">
    <property type="entry name" value="LPLAT_LABLAT-like"/>
    <property type="match status" value="1"/>
</dbReference>
<organism evidence="8 9">
    <name type="scientific">Thauera sedimentorum</name>
    <dbReference type="NCBI Taxonomy" id="2767595"/>
    <lineage>
        <taxon>Bacteria</taxon>
        <taxon>Pseudomonadati</taxon>
        <taxon>Pseudomonadota</taxon>
        <taxon>Betaproteobacteria</taxon>
        <taxon>Rhodocyclales</taxon>
        <taxon>Zoogloeaceae</taxon>
        <taxon>Thauera</taxon>
    </lineage>
</organism>
<dbReference type="InterPro" id="IPR014548">
    <property type="entry name" value="Ac_Trasf"/>
</dbReference>
<gene>
    <name evidence="8" type="ORF">IFO67_14880</name>
</gene>
<evidence type="ECO:0000256" key="5">
    <source>
        <dbReference type="ARBA" id="ARBA00023136"/>
    </source>
</evidence>
<keyword evidence="9" id="KW-1185">Reference proteome</keyword>
<dbReference type="Proteomes" id="UP000603602">
    <property type="component" value="Unassembled WGS sequence"/>
</dbReference>
<evidence type="ECO:0000313" key="8">
    <source>
        <dbReference type="EMBL" id="MBD8504179.1"/>
    </source>
</evidence>
<comment type="caution">
    <text evidence="8">The sequence shown here is derived from an EMBL/GenBank/DDBJ whole genome shotgun (WGS) entry which is preliminary data.</text>
</comment>
<keyword evidence="6" id="KW-0012">Acyltransferase</keyword>
<feature type="region of interest" description="Disordered" evidence="7">
    <location>
        <begin position="1"/>
        <end position="25"/>
    </location>
</feature>
<evidence type="ECO:0000256" key="6">
    <source>
        <dbReference type="ARBA" id="ARBA00023315"/>
    </source>
</evidence>
<dbReference type="RefSeq" id="WP_187718951.1">
    <property type="nucleotide sequence ID" value="NZ_JACTAH010000002.1"/>
</dbReference>
<dbReference type="InterPro" id="IPR004960">
    <property type="entry name" value="LipA_acyltrans"/>
</dbReference>
<evidence type="ECO:0000256" key="4">
    <source>
        <dbReference type="ARBA" id="ARBA00022679"/>
    </source>
</evidence>